<gene>
    <name evidence="1" type="ORF">PMEL_200719</name>
</gene>
<evidence type="ECO:0000313" key="1">
    <source>
        <dbReference type="EMBL" id="BBA30191.1"/>
    </source>
</evidence>
<name>A0A250KKJ7_9BACT</name>
<organism evidence="1 2">
    <name type="scientific">Prevotella melaninogenica</name>
    <dbReference type="NCBI Taxonomy" id="28132"/>
    <lineage>
        <taxon>Bacteria</taxon>
        <taxon>Pseudomonadati</taxon>
        <taxon>Bacteroidota</taxon>
        <taxon>Bacteroidia</taxon>
        <taxon>Bacteroidales</taxon>
        <taxon>Prevotellaceae</taxon>
        <taxon>Prevotella</taxon>
    </lineage>
</organism>
<dbReference type="AlphaFoldDB" id="A0A250KKJ7"/>
<evidence type="ECO:0000313" key="2">
    <source>
        <dbReference type="Proteomes" id="UP000267517"/>
    </source>
</evidence>
<reference evidence="1 2" key="1">
    <citation type="submission" date="2017-05" db="EMBL/GenBank/DDBJ databases">
        <title>whole genome sequence of Prevotella melaninogenica GAI 07411.</title>
        <authorList>
            <person name="Kondo Y."/>
            <person name="Hoshino T."/>
        </authorList>
    </citation>
    <scope>NUCLEOTIDE SEQUENCE [LARGE SCALE GENOMIC DNA]</scope>
    <source>
        <strain evidence="1 2">GAI 07411</strain>
    </source>
</reference>
<proteinExistence type="predicted"/>
<protein>
    <submittedName>
        <fullName evidence="1">Uncharacterized protein</fullName>
    </submittedName>
</protein>
<accession>A0A250KKJ7</accession>
<dbReference type="Proteomes" id="UP000267517">
    <property type="component" value="Chromosome II"/>
</dbReference>
<dbReference type="EMBL" id="AP018050">
    <property type="protein sequence ID" value="BBA30191.1"/>
    <property type="molecule type" value="Genomic_DNA"/>
</dbReference>
<sequence>MITSDVYEGRVLTFTIYRYVHPTFTTNNGNHNYEL</sequence>